<reference evidence="2 3" key="1">
    <citation type="submission" date="2021-04" db="EMBL/GenBank/DDBJ databases">
        <authorList>
            <person name="Bliznina A."/>
        </authorList>
    </citation>
    <scope>NUCLEOTIDE SEQUENCE [LARGE SCALE GENOMIC DNA]</scope>
</reference>
<keyword evidence="1" id="KW-1133">Transmembrane helix</keyword>
<sequence length="433" mass="48535">MRSQLSIPFSVDLSNGLVDCGDFPLGIDAEFGRINGSRIKVLQGKVEVNGEPLWKKMRYDGEILPKEIALKFQHCLGNKKNNSACRLSNTPRRIEGALEIDDLTVDMSGKIVLINVSCGNDYILKQSILQVKKANFAVGSFSKTVDLENGTAILKVNKNELGGFFSSHGKDINGRQIACEMHHKLESGDVVKTYDVTSKSKVDFKYLTTYVNLFTVNSIDYNGTNYFKIVVANGSGDISLSYETTIKSRKYFRCKAGELHNSTTVDVYFLSKPNISTTAMKENDTVVEVTVKCDVTSNPLARYKYYEGRDTFLVGLAKDTSSFQLKKVKNGNMSVSCKAYLWPEDKFKQEKKSDLLFLRSPVITANSKQPKRGKIDRTTIGVCWLIFGGIIILGGLMAYRQYKDSIREDRNLQSDEHNIMHNRTNDLILGSHN</sequence>
<evidence type="ECO:0000313" key="2">
    <source>
        <dbReference type="EMBL" id="CAG5097398.1"/>
    </source>
</evidence>
<keyword evidence="1" id="KW-0472">Membrane</keyword>
<evidence type="ECO:0000313" key="3">
    <source>
        <dbReference type="Proteomes" id="UP001158576"/>
    </source>
</evidence>
<keyword evidence="3" id="KW-1185">Reference proteome</keyword>
<organism evidence="2 3">
    <name type="scientific">Oikopleura dioica</name>
    <name type="common">Tunicate</name>
    <dbReference type="NCBI Taxonomy" id="34765"/>
    <lineage>
        <taxon>Eukaryota</taxon>
        <taxon>Metazoa</taxon>
        <taxon>Chordata</taxon>
        <taxon>Tunicata</taxon>
        <taxon>Appendicularia</taxon>
        <taxon>Copelata</taxon>
        <taxon>Oikopleuridae</taxon>
        <taxon>Oikopleura</taxon>
    </lineage>
</organism>
<dbReference type="EMBL" id="OU015569">
    <property type="protein sequence ID" value="CAG5097398.1"/>
    <property type="molecule type" value="Genomic_DNA"/>
</dbReference>
<evidence type="ECO:0000256" key="1">
    <source>
        <dbReference type="SAM" id="Phobius"/>
    </source>
</evidence>
<keyword evidence="1" id="KW-0812">Transmembrane</keyword>
<protein>
    <submittedName>
        <fullName evidence="2">Oidioi.mRNA.OKI2018_I69.XSR.g15059.t1.cds</fullName>
    </submittedName>
</protein>
<feature type="transmembrane region" description="Helical" evidence="1">
    <location>
        <begin position="379"/>
        <end position="399"/>
    </location>
</feature>
<name>A0ABN7SFP2_OIKDI</name>
<accession>A0ABN7SFP2</accession>
<proteinExistence type="predicted"/>
<dbReference type="Proteomes" id="UP001158576">
    <property type="component" value="Chromosome XSR"/>
</dbReference>
<gene>
    <name evidence="2" type="ORF">OKIOD_LOCUS6617</name>
</gene>